<feature type="domain" description="Putative amidase" evidence="2">
    <location>
        <begin position="218"/>
        <end position="370"/>
    </location>
</feature>
<dbReference type="EMBL" id="CP034791">
    <property type="protein sequence ID" value="AZT90347.1"/>
    <property type="molecule type" value="Genomic_DNA"/>
</dbReference>
<evidence type="ECO:0000313" key="4">
    <source>
        <dbReference type="Proteomes" id="UP000282930"/>
    </source>
</evidence>
<gene>
    <name evidence="3" type="ORF">ELD05_06655</name>
</gene>
<dbReference type="PANTHER" id="PTHR40032">
    <property type="entry name" value="EXPORTED PROTEIN-RELATED"/>
    <property type="match status" value="1"/>
</dbReference>
<dbReference type="Proteomes" id="UP000282930">
    <property type="component" value="Chromosome"/>
</dbReference>
<dbReference type="Gene3D" id="3.10.450.50">
    <property type="match status" value="1"/>
</dbReference>
<dbReference type="AlphaFoldDB" id="A0A3T0D5K0"/>
<proteinExistence type="predicted"/>
<dbReference type="RefSeq" id="WP_127351817.1">
    <property type="nucleotide sequence ID" value="NZ_CP034791.1"/>
</dbReference>
<dbReference type="PANTHER" id="PTHR40032:SF1">
    <property type="entry name" value="EXPORTED PROTEIN"/>
    <property type="match status" value="1"/>
</dbReference>
<dbReference type="InterPro" id="IPR024301">
    <property type="entry name" value="Amidase_6"/>
</dbReference>
<reference evidence="3 4" key="1">
    <citation type="submission" date="2018-12" db="EMBL/GenBank/DDBJ databases">
        <title>Genome sequence from the cellulolytic species, Caldicellulosiruptor changbaiensis.</title>
        <authorList>
            <person name="Blumer-Schuette S.E."/>
            <person name="Mendoza C."/>
        </authorList>
    </citation>
    <scope>NUCLEOTIDE SEQUENCE [LARGE SCALE GENOMIC DNA]</scope>
    <source>
        <strain evidence="3 4">CBS-Z</strain>
    </source>
</reference>
<organism evidence="3 4">
    <name type="scientific">Caldicellulosiruptor changbaiensis</name>
    <dbReference type="NCBI Taxonomy" id="1222016"/>
    <lineage>
        <taxon>Bacteria</taxon>
        <taxon>Bacillati</taxon>
        <taxon>Bacillota</taxon>
        <taxon>Bacillota incertae sedis</taxon>
        <taxon>Caldicellulosiruptorales</taxon>
        <taxon>Caldicellulosiruptoraceae</taxon>
        <taxon>Caldicellulosiruptor</taxon>
    </lineage>
</organism>
<keyword evidence="1" id="KW-0732">Signal</keyword>
<dbReference type="Pfam" id="PF12671">
    <property type="entry name" value="Amidase_6"/>
    <property type="match status" value="1"/>
</dbReference>
<evidence type="ECO:0000313" key="3">
    <source>
        <dbReference type="EMBL" id="AZT90347.1"/>
    </source>
</evidence>
<protein>
    <recommendedName>
        <fullName evidence="2">Putative amidase domain-containing protein</fullName>
    </recommendedName>
</protein>
<feature type="signal peptide" evidence="1">
    <location>
        <begin position="1"/>
        <end position="20"/>
    </location>
</feature>
<feature type="chain" id="PRO_5039034053" description="Putative amidase domain-containing protein" evidence="1">
    <location>
        <begin position="21"/>
        <end position="387"/>
    </location>
</feature>
<dbReference type="KEGG" id="ccha:ELD05_06655"/>
<accession>A0A3T0D5K0</accession>
<sequence>MRKIVLILLCFILIMPNSIAYANLYFLKNSEEDNIKNIIKSFYNTQYDAYLQMEYKDITPYLDMTKIQNQNKVIALKNLTARRKYIYQKGYCYIEEKRFPLEFNYKAIDINGNQASVILEIKLDGQNAYPPFICGGENIFKLIKMEDGWKITEHDYEDLSFYEISKEKLIREFQPKELAEMIDQEFSPDLEKEYKNFSDVELKSNVGILSLPAVNHYYSTSRAVEYANKYVYNRNTKFYDATAGGGDCTNFASQVLWYGFGANDTTNDILNKVMMVPGSYEEGWYAGPGGGSKNWENVEAFWTYMTSFKSIDTPGPRVVVVDSVNSLDNGGIMQIDFSNDGRFEHTVILVDKTTLKFAQHTPNTYRYYQEYTGAKRYFNPYYFREIE</sequence>
<evidence type="ECO:0000256" key="1">
    <source>
        <dbReference type="SAM" id="SignalP"/>
    </source>
</evidence>
<keyword evidence="4" id="KW-1185">Reference proteome</keyword>
<name>A0A3T0D5K0_9FIRM</name>
<evidence type="ECO:0000259" key="2">
    <source>
        <dbReference type="Pfam" id="PF12671"/>
    </source>
</evidence>